<dbReference type="PANTHER" id="PTHR23523:SF1">
    <property type="entry name" value="CYANATE TRANSPORT PROTEIN CYNX"/>
    <property type="match status" value="1"/>
</dbReference>
<dbReference type="InterPro" id="IPR052524">
    <property type="entry name" value="MFS_Cyanate_Porter"/>
</dbReference>
<dbReference type="GO" id="GO:0022857">
    <property type="term" value="F:transmembrane transporter activity"/>
    <property type="evidence" value="ECO:0007669"/>
    <property type="project" value="InterPro"/>
</dbReference>
<dbReference type="OrthoDB" id="5758872at2"/>
<feature type="transmembrane region" description="Helical" evidence="4">
    <location>
        <begin position="280"/>
        <end position="298"/>
    </location>
</feature>
<feature type="transmembrane region" description="Helical" evidence="4">
    <location>
        <begin position="84"/>
        <end position="102"/>
    </location>
</feature>
<dbReference type="SUPFAM" id="SSF103473">
    <property type="entry name" value="MFS general substrate transporter"/>
    <property type="match status" value="1"/>
</dbReference>
<evidence type="ECO:0000256" key="1">
    <source>
        <dbReference type="ARBA" id="ARBA00022692"/>
    </source>
</evidence>
<keyword evidence="3 4" id="KW-0472">Membrane</keyword>
<evidence type="ECO:0000313" key="7">
    <source>
        <dbReference type="Proteomes" id="UP000053176"/>
    </source>
</evidence>
<feature type="transmembrane region" description="Helical" evidence="4">
    <location>
        <begin position="12"/>
        <end position="33"/>
    </location>
</feature>
<feature type="transmembrane region" description="Helical" evidence="4">
    <location>
        <begin position="338"/>
        <end position="357"/>
    </location>
</feature>
<evidence type="ECO:0000256" key="2">
    <source>
        <dbReference type="ARBA" id="ARBA00022989"/>
    </source>
</evidence>
<dbReference type="PANTHER" id="PTHR23523">
    <property type="match status" value="1"/>
</dbReference>
<protein>
    <submittedName>
        <fullName evidence="6">MFS transporter</fullName>
    </submittedName>
</protein>
<feature type="transmembrane region" description="Helical" evidence="4">
    <location>
        <begin position="138"/>
        <end position="164"/>
    </location>
</feature>
<reference evidence="6 7" key="1">
    <citation type="submission" date="2015-12" db="EMBL/GenBank/DDBJ databases">
        <title>Draft genome sequence of Mesorhizobium sp. UFLA 01-765, a multitolerant efficient symbiont and plant-growth promoting strain isolated from Zn-mining soil using Leucaena leucocephala as a trap plant.</title>
        <authorList>
            <person name="Rangel W.M."/>
            <person name="Thijs S."/>
            <person name="Longatti S.M."/>
            <person name="Moreira F.M."/>
            <person name="Weyens N."/>
            <person name="Vangronsveld J."/>
            <person name="Van Hamme J.D."/>
            <person name="Bottos E.M."/>
            <person name="Rineau F."/>
        </authorList>
    </citation>
    <scope>NUCLEOTIDE SEQUENCE [LARGE SCALE GENOMIC DNA]</scope>
    <source>
        <strain evidence="6 7">UFLA 01-765</strain>
    </source>
</reference>
<sequence length="407" mass="42146">MNAYRDIGSEVTSPNGLMLAVVVLIGLNLRPFITGIGPLAASVRAETGLGTQGIALLTLVPILLMGLFAFAGPSLEARVGASRALIAALALLGLASFLRLFASTGAEMVATAALLGLGAAVVQALFPGIVKQQFPGHVGLVMGLYSAMLMAGGALGAQLAPLLATASGDWHVGLVWMALPALIAVVLAMRCLPRDSNRKHGGGVTATFLKRPRTWLLMACFGLVNGGYSTAVAWLAPFYQEHGWTSAASGGLLAVMAVGQALAALLLPALAGKSEDRRPWLWLTLAMQAVGFAGLVLRPEIAPFVWALLLGAGLGGSFSLTMIVALEHLPDPTEAGALSALMQGGGFLMAAIPPWLVAVLHDLTGSFRAGWLLHLACIAIVTVLTFRLAPRSYERAMMPSPPKPVAV</sequence>
<accession>A0A101KRL0</accession>
<feature type="transmembrane region" description="Helical" evidence="4">
    <location>
        <begin position="53"/>
        <end position="72"/>
    </location>
</feature>
<feature type="transmembrane region" description="Helical" evidence="4">
    <location>
        <begin position="369"/>
        <end position="389"/>
    </location>
</feature>
<dbReference type="Pfam" id="PF07690">
    <property type="entry name" value="MFS_1"/>
    <property type="match status" value="1"/>
</dbReference>
<dbReference type="Proteomes" id="UP000053176">
    <property type="component" value="Unassembled WGS sequence"/>
</dbReference>
<dbReference type="InterPro" id="IPR036259">
    <property type="entry name" value="MFS_trans_sf"/>
</dbReference>
<feature type="transmembrane region" description="Helical" evidence="4">
    <location>
        <begin position="214"/>
        <end position="236"/>
    </location>
</feature>
<organism evidence="6 7">
    <name type="scientific">Rhizobium loti</name>
    <name type="common">Mesorhizobium loti</name>
    <dbReference type="NCBI Taxonomy" id="381"/>
    <lineage>
        <taxon>Bacteria</taxon>
        <taxon>Pseudomonadati</taxon>
        <taxon>Pseudomonadota</taxon>
        <taxon>Alphaproteobacteria</taxon>
        <taxon>Hyphomicrobiales</taxon>
        <taxon>Phyllobacteriaceae</taxon>
        <taxon>Mesorhizobium</taxon>
    </lineage>
</organism>
<feature type="transmembrane region" description="Helical" evidence="4">
    <location>
        <begin position="108"/>
        <end position="126"/>
    </location>
</feature>
<evidence type="ECO:0000256" key="4">
    <source>
        <dbReference type="SAM" id="Phobius"/>
    </source>
</evidence>
<dbReference type="InterPro" id="IPR011701">
    <property type="entry name" value="MFS"/>
</dbReference>
<name>A0A101KRL0_RHILI</name>
<feature type="transmembrane region" description="Helical" evidence="4">
    <location>
        <begin position="170"/>
        <end position="193"/>
    </location>
</feature>
<dbReference type="EMBL" id="LPWA01000113">
    <property type="protein sequence ID" value="KUM25781.1"/>
    <property type="molecule type" value="Genomic_DNA"/>
</dbReference>
<keyword evidence="1 4" id="KW-0812">Transmembrane</keyword>
<dbReference type="PROSITE" id="PS50850">
    <property type="entry name" value="MFS"/>
    <property type="match status" value="1"/>
</dbReference>
<feature type="domain" description="Major facilitator superfamily (MFS) profile" evidence="5">
    <location>
        <begin position="16"/>
        <end position="393"/>
    </location>
</feature>
<gene>
    <name evidence="6" type="ORF">AU467_24730</name>
</gene>
<dbReference type="NCBIfam" id="NF007256">
    <property type="entry name" value="PRK09705.1"/>
    <property type="match status" value="1"/>
</dbReference>
<dbReference type="InterPro" id="IPR020846">
    <property type="entry name" value="MFS_dom"/>
</dbReference>
<dbReference type="AlphaFoldDB" id="A0A101KRL0"/>
<evidence type="ECO:0000259" key="5">
    <source>
        <dbReference type="PROSITE" id="PS50850"/>
    </source>
</evidence>
<proteinExistence type="predicted"/>
<dbReference type="Gene3D" id="1.20.1250.20">
    <property type="entry name" value="MFS general substrate transporter like domains"/>
    <property type="match status" value="2"/>
</dbReference>
<keyword evidence="2 4" id="KW-1133">Transmembrane helix</keyword>
<evidence type="ECO:0000256" key="3">
    <source>
        <dbReference type="ARBA" id="ARBA00023136"/>
    </source>
</evidence>
<evidence type="ECO:0000313" key="6">
    <source>
        <dbReference type="EMBL" id="KUM25781.1"/>
    </source>
</evidence>
<comment type="caution">
    <text evidence="6">The sequence shown here is derived from an EMBL/GenBank/DDBJ whole genome shotgun (WGS) entry which is preliminary data.</text>
</comment>
<feature type="transmembrane region" description="Helical" evidence="4">
    <location>
        <begin position="248"/>
        <end position="268"/>
    </location>
</feature>
<feature type="transmembrane region" description="Helical" evidence="4">
    <location>
        <begin position="304"/>
        <end position="326"/>
    </location>
</feature>